<dbReference type="PANTHER" id="PTHR31299:SF0">
    <property type="entry name" value="ESTERASE, PUTATIVE (AFU_ORTHOLOGUE AFUA_1G05850)-RELATED"/>
    <property type="match status" value="1"/>
</dbReference>
<dbReference type="Gene3D" id="3.30.1870.10">
    <property type="entry name" value="EreA-like, domain 2"/>
    <property type="match status" value="1"/>
</dbReference>
<dbReference type="Gene3D" id="1.20.1440.30">
    <property type="entry name" value="Biosynthetic Protein domain"/>
    <property type="match status" value="1"/>
</dbReference>
<proteinExistence type="predicted"/>
<dbReference type="SUPFAM" id="SSF159501">
    <property type="entry name" value="EreA/ChaN-like"/>
    <property type="match status" value="1"/>
</dbReference>
<gene>
    <name evidence="1" type="ORF">ACHAWO_013674</name>
</gene>
<dbReference type="Pfam" id="PF05139">
    <property type="entry name" value="Erythro_esteras"/>
    <property type="match status" value="1"/>
</dbReference>
<dbReference type="Gene3D" id="3.40.1660.10">
    <property type="entry name" value="EreA-like (biosynthetic domain)"/>
    <property type="match status" value="1"/>
</dbReference>
<dbReference type="PANTHER" id="PTHR31299">
    <property type="entry name" value="ESTERASE, PUTATIVE (AFU_ORTHOLOGUE AFUA_1G05850)-RELATED"/>
    <property type="match status" value="1"/>
</dbReference>
<dbReference type="InterPro" id="IPR007815">
    <property type="entry name" value="Emycin_Estase"/>
</dbReference>
<name>A0ABD3PX83_9STRA</name>
<dbReference type="EMBL" id="JALLPJ020000444">
    <property type="protein sequence ID" value="KAL3791841.1"/>
    <property type="molecule type" value="Genomic_DNA"/>
</dbReference>
<organism evidence="1 2">
    <name type="scientific">Cyclotella atomus</name>
    <dbReference type="NCBI Taxonomy" id="382360"/>
    <lineage>
        <taxon>Eukaryota</taxon>
        <taxon>Sar</taxon>
        <taxon>Stramenopiles</taxon>
        <taxon>Ochrophyta</taxon>
        <taxon>Bacillariophyta</taxon>
        <taxon>Coscinodiscophyceae</taxon>
        <taxon>Thalassiosirophycidae</taxon>
        <taxon>Stephanodiscales</taxon>
        <taxon>Stephanodiscaceae</taxon>
        <taxon>Cyclotella</taxon>
    </lineage>
</organism>
<dbReference type="AlphaFoldDB" id="A0ABD3PX83"/>
<protein>
    <submittedName>
        <fullName evidence="1">Uncharacterized protein</fullName>
    </submittedName>
</protein>
<reference evidence="1 2" key="1">
    <citation type="submission" date="2024-10" db="EMBL/GenBank/DDBJ databases">
        <title>Updated reference genomes for cyclostephanoid diatoms.</title>
        <authorList>
            <person name="Roberts W.R."/>
            <person name="Alverson A.J."/>
        </authorList>
    </citation>
    <scope>NUCLEOTIDE SEQUENCE [LARGE SCALE GENOMIC DNA]</scope>
    <source>
        <strain evidence="1 2">AJA010-31</strain>
    </source>
</reference>
<sequence length="204" mass="23892">QEFFDIRSEITRCFIEHHSFDAVSVKDVFPFIELNRYVTCDALGTKERHEVGCLLSELFSNHFPDWMWPNVPMTEFVTWLKEFNSYQNASYQNARTPAQLIGMDVQNPFDSMDFLVQQLHEMGEYSLATYICEQYAPLNKFRPNARKYGDAIFGNRISSQEVAVKHVFDEILARYNSMMECRESNQRMTMLVRSGTSSWKLHAP</sequence>
<evidence type="ECO:0000313" key="1">
    <source>
        <dbReference type="EMBL" id="KAL3791841.1"/>
    </source>
</evidence>
<evidence type="ECO:0000313" key="2">
    <source>
        <dbReference type="Proteomes" id="UP001530400"/>
    </source>
</evidence>
<dbReference type="Proteomes" id="UP001530400">
    <property type="component" value="Unassembled WGS sequence"/>
</dbReference>
<accession>A0ABD3PX83</accession>
<keyword evidence="2" id="KW-1185">Reference proteome</keyword>
<dbReference type="InterPro" id="IPR052036">
    <property type="entry name" value="Hydrolase/PRTase-associated"/>
</dbReference>
<feature type="non-terminal residue" evidence="1">
    <location>
        <position position="1"/>
    </location>
</feature>
<comment type="caution">
    <text evidence="1">The sequence shown here is derived from an EMBL/GenBank/DDBJ whole genome shotgun (WGS) entry which is preliminary data.</text>
</comment>